<evidence type="ECO:0000313" key="2">
    <source>
        <dbReference type="Proteomes" id="UP000018362"/>
    </source>
</evidence>
<accession>R6C381</accession>
<dbReference type="GO" id="GO:0006508">
    <property type="term" value="P:proteolysis"/>
    <property type="evidence" value="ECO:0007669"/>
    <property type="project" value="UniProtKB-KW"/>
</dbReference>
<sequence length="75" mass="8819">MFGGFKKSRTFATAIERESDKKLKGALVQLVRIHACHAWGHGFESRTHRERVPNLFGTLFYFPIRKFFISFWNLS</sequence>
<comment type="caution">
    <text evidence="1">The sequence shown here is derived from an EMBL/GenBank/DDBJ whole genome shotgun (WGS) entry which is preliminary data.</text>
</comment>
<proteinExistence type="predicted"/>
<evidence type="ECO:0000313" key="1">
    <source>
        <dbReference type="EMBL" id="CDA70848.1"/>
    </source>
</evidence>
<reference evidence="1" key="1">
    <citation type="submission" date="2012-11" db="EMBL/GenBank/DDBJ databases">
        <title>Dependencies among metagenomic species, viruses, plasmids and units of genetic variation.</title>
        <authorList>
            <person name="Nielsen H.B."/>
            <person name="Almeida M."/>
            <person name="Juncker A.S."/>
            <person name="Rasmussen S."/>
            <person name="Li J."/>
            <person name="Sunagawa S."/>
            <person name="Plichta D."/>
            <person name="Gautier L."/>
            <person name="Le Chatelier E."/>
            <person name="Peletier E."/>
            <person name="Bonde I."/>
            <person name="Nielsen T."/>
            <person name="Manichanh C."/>
            <person name="Arumugam M."/>
            <person name="Batto J."/>
            <person name="Santos M.B.Q.D."/>
            <person name="Blom N."/>
            <person name="Borruel N."/>
            <person name="Burgdorf K.S."/>
            <person name="Boumezbeur F."/>
            <person name="Casellas F."/>
            <person name="Dore J."/>
            <person name="Guarner F."/>
            <person name="Hansen T."/>
            <person name="Hildebrand F."/>
            <person name="Kaas R.S."/>
            <person name="Kennedy S."/>
            <person name="Kristiansen K."/>
            <person name="Kultima J.R."/>
            <person name="Leonard P."/>
            <person name="Levenez F."/>
            <person name="Lund O."/>
            <person name="Moumen B."/>
            <person name="Le Paslier D."/>
            <person name="Pons N."/>
            <person name="Pedersen O."/>
            <person name="Prifti E."/>
            <person name="Qin J."/>
            <person name="Raes J."/>
            <person name="Tap J."/>
            <person name="Tims S."/>
            <person name="Ussery D.W."/>
            <person name="Yamada T."/>
            <person name="MetaHit consortium"/>
            <person name="Renault P."/>
            <person name="Sicheritz-Ponten T."/>
            <person name="Bork P."/>
            <person name="Wang J."/>
            <person name="Brunak S."/>
            <person name="Ehrlich S.D."/>
        </authorList>
    </citation>
    <scope>NUCLEOTIDE SEQUENCE [LARGE SCALE GENOMIC DNA]</scope>
</reference>
<keyword evidence="1" id="KW-0378">Hydrolase</keyword>
<dbReference type="AlphaFoldDB" id="R6C381"/>
<keyword evidence="1" id="KW-0645">Protease</keyword>
<gene>
    <name evidence="1" type="ORF">BN509_01871</name>
</gene>
<organism evidence="1 2">
    <name type="scientific">Phocaeicola coprocola CAG:162</name>
    <dbReference type="NCBI Taxonomy" id="1263040"/>
    <lineage>
        <taxon>Bacteria</taxon>
        <taxon>Pseudomonadati</taxon>
        <taxon>Bacteroidota</taxon>
        <taxon>Bacteroidia</taxon>
        <taxon>Bacteroidales</taxon>
        <taxon>Bacteroidaceae</taxon>
        <taxon>Phocaeicola</taxon>
    </lineage>
</organism>
<name>R6C381_9BACT</name>
<dbReference type="EMBL" id="CBCJ010000096">
    <property type="protein sequence ID" value="CDA70848.1"/>
    <property type="molecule type" value="Genomic_DNA"/>
</dbReference>
<protein>
    <submittedName>
        <fullName evidence="1">Protease prtH</fullName>
    </submittedName>
</protein>
<dbReference type="GO" id="GO:0008233">
    <property type="term" value="F:peptidase activity"/>
    <property type="evidence" value="ECO:0007669"/>
    <property type="project" value="UniProtKB-KW"/>
</dbReference>
<dbReference type="Proteomes" id="UP000018362">
    <property type="component" value="Unassembled WGS sequence"/>
</dbReference>